<dbReference type="GO" id="GO:0006355">
    <property type="term" value="P:regulation of DNA-templated transcription"/>
    <property type="evidence" value="ECO:0007669"/>
    <property type="project" value="InterPro"/>
</dbReference>
<keyword evidence="2" id="KW-1185">Reference proteome</keyword>
<dbReference type="PIRSF" id="PIRSF037257">
    <property type="entry name" value="DUF1021"/>
    <property type="match status" value="1"/>
</dbReference>
<dbReference type="AlphaFoldDB" id="A0A1M4TJ94"/>
<evidence type="ECO:0000313" key="2">
    <source>
        <dbReference type="Proteomes" id="UP000184251"/>
    </source>
</evidence>
<organism evidence="1 2">
    <name type="scientific">Alkalibacter saccharofermentans DSM 14828</name>
    <dbReference type="NCBI Taxonomy" id="1120975"/>
    <lineage>
        <taxon>Bacteria</taxon>
        <taxon>Bacillati</taxon>
        <taxon>Bacillota</taxon>
        <taxon>Clostridia</taxon>
        <taxon>Eubacteriales</taxon>
        <taxon>Eubacteriaceae</taxon>
        <taxon>Alkalibacter</taxon>
    </lineage>
</organism>
<name>A0A1M4TJ94_9FIRM</name>
<dbReference type="Pfam" id="PF06257">
    <property type="entry name" value="VEG"/>
    <property type="match status" value="1"/>
</dbReference>
<proteinExistence type="predicted"/>
<protein>
    <submittedName>
        <fullName evidence="1">Uncharacterized protein Veg</fullName>
    </submittedName>
</protein>
<accession>A0A1M4TJ94</accession>
<dbReference type="Gene3D" id="2.30.30.100">
    <property type="match status" value="1"/>
</dbReference>
<dbReference type="InterPro" id="IPR009366">
    <property type="entry name" value="Protein_Veg"/>
</dbReference>
<evidence type="ECO:0000313" key="1">
    <source>
        <dbReference type="EMBL" id="SHE44485.1"/>
    </source>
</evidence>
<dbReference type="RefSeq" id="WP_073269504.1">
    <property type="nucleotide sequence ID" value="NZ_FQTU01000002.1"/>
</dbReference>
<dbReference type="STRING" id="1120975.SAMN02746064_00511"/>
<dbReference type="PANTHER" id="PTHR40026:SF1">
    <property type="entry name" value="PROTEIN VEG"/>
    <property type="match status" value="1"/>
</dbReference>
<dbReference type="PANTHER" id="PTHR40026">
    <property type="entry name" value="PROTEIN VEG"/>
    <property type="match status" value="1"/>
</dbReference>
<dbReference type="EMBL" id="FQTU01000002">
    <property type="protein sequence ID" value="SHE44485.1"/>
    <property type="molecule type" value="Genomic_DNA"/>
</dbReference>
<reference evidence="1 2" key="1">
    <citation type="submission" date="2016-11" db="EMBL/GenBank/DDBJ databases">
        <authorList>
            <person name="Jaros S."/>
            <person name="Januszkiewicz K."/>
            <person name="Wedrychowicz H."/>
        </authorList>
    </citation>
    <scope>NUCLEOTIDE SEQUENCE [LARGE SCALE GENOMIC DNA]</scope>
    <source>
        <strain evidence="1 2">DSM 14828</strain>
    </source>
</reference>
<dbReference type="OrthoDB" id="5469at2"/>
<sequence length="88" mass="10249">MNNKLTLNQIKEGLEHYVGHRVRLQANKSRKRVVVKEGVIEGIYPSIFVIKIEEENRNPRKMSFCYSDLLTHNVELTLCENDESIVYG</sequence>
<dbReference type="Proteomes" id="UP000184251">
    <property type="component" value="Unassembled WGS sequence"/>
</dbReference>
<gene>
    <name evidence="1" type="ORF">SAMN02746064_00511</name>
</gene>